<dbReference type="InterPro" id="IPR004089">
    <property type="entry name" value="MCPsignal_dom"/>
</dbReference>
<dbReference type="SMART" id="SM00304">
    <property type="entry name" value="HAMP"/>
    <property type="match status" value="1"/>
</dbReference>
<gene>
    <name evidence="11" type="ORF">GCM10007852_16020</name>
</gene>
<comment type="similarity">
    <text evidence="6">Belongs to the methyl-accepting chemotaxis (MCP) protein family.</text>
</comment>
<reference evidence="11" key="1">
    <citation type="journal article" date="2014" name="Int. J. Syst. Evol. Microbiol.">
        <title>Complete genome sequence of Corynebacterium casei LMG S-19264T (=DSM 44701T), isolated from a smear-ripened cheese.</title>
        <authorList>
            <consortium name="US DOE Joint Genome Institute (JGI-PGF)"/>
            <person name="Walter F."/>
            <person name="Albersmeier A."/>
            <person name="Kalinowski J."/>
            <person name="Ruckert C."/>
        </authorList>
    </citation>
    <scope>NUCLEOTIDE SEQUENCE</scope>
    <source>
        <strain evidence="11">NBRC 110023</strain>
    </source>
</reference>
<evidence type="ECO:0000256" key="3">
    <source>
        <dbReference type="ARBA" id="ARBA00022989"/>
    </source>
</evidence>
<dbReference type="GO" id="GO:0006935">
    <property type="term" value="P:chemotaxis"/>
    <property type="evidence" value="ECO:0007669"/>
    <property type="project" value="UniProtKB-ARBA"/>
</dbReference>
<evidence type="ECO:0000256" key="7">
    <source>
        <dbReference type="PROSITE-ProRule" id="PRU00284"/>
    </source>
</evidence>
<evidence type="ECO:0000256" key="5">
    <source>
        <dbReference type="ARBA" id="ARBA00023224"/>
    </source>
</evidence>
<dbReference type="SMART" id="SM00283">
    <property type="entry name" value="MA"/>
    <property type="match status" value="1"/>
</dbReference>
<evidence type="ECO:0000256" key="1">
    <source>
        <dbReference type="ARBA" id="ARBA00004141"/>
    </source>
</evidence>
<feature type="domain" description="Methyl-accepting transducer" evidence="9">
    <location>
        <begin position="289"/>
        <end position="525"/>
    </location>
</feature>
<evidence type="ECO:0000256" key="2">
    <source>
        <dbReference type="ARBA" id="ARBA00022692"/>
    </source>
</evidence>
<evidence type="ECO:0000256" key="6">
    <source>
        <dbReference type="ARBA" id="ARBA00029447"/>
    </source>
</evidence>
<comment type="subcellular location">
    <subcellularLocation>
        <location evidence="1">Membrane</location>
        <topology evidence="1">Multi-pass membrane protein</topology>
    </subcellularLocation>
</comment>
<dbReference type="CDD" id="cd06225">
    <property type="entry name" value="HAMP"/>
    <property type="match status" value="1"/>
</dbReference>
<comment type="caution">
    <text evidence="11">The sequence shown here is derived from an EMBL/GenBank/DDBJ whole genome shotgun (WGS) entry which is preliminary data.</text>
</comment>
<dbReference type="GO" id="GO:0016020">
    <property type="term" value="C:membrane"/>
    <property type="evidence" value="ECO:0007669"/>
    <property type="project" value="UniProtKB-SubCell"/>
</dbReference>
<dbReference type="Proteomes" id="UP001156601">
    <property type="component" value="Unassembled WGS sequence"/>
</dbReference>
<dbReference type="GO" id="GO:0007165">
    <property type="term" value="P:signal transduction"/>
    <property type="evidence" value="ECO:0007669"/>
    <property type="project" value="UniProtKB-KW"/>
</dbReference>
<evidence type="ECO:0000259" key="10">
    <source>
        <dbReference type="PROSITE" id="PS50885"/>
    </source>
</evidence>
<sequence>MLSKLRVLQKIYLLGFIQLSFMLLIAGISIIQMQSIGNELADIAEEDIPLSNIVTKITEHQLEQSVLFERMLFKATLQQMNVDTLEEVKHLTVEVNHMSKKIKTEFIQADTFIENALVHSKLASTTKKLRSVRNKMAPIRKKYDELELHINTTISAQQSFESLLKSAKKAESMEDEMGKSLVSLLDEIQAFTLEASQKAEAHEKSAIKWIIWLSIVALIFSILLPIFTGKSIVSPIKYLAIRLTEIASGDGDLTKSIDIKSKDEIGDVALAFNHFLEMLRTLIKNTHKDADELGLSSQSALTAMRLTTQNVEQQKTETQSITDSIQQMSTSTVDVANTTEQAAEYTSTVKQTVTASKNASLEAQQIIQQLSAEISEASSVISNLKEETNSIGVVLESIQSIASQTNLLALNAAIEAARAGDTGRGFAVVADEVRTLSQRTQTSTEDIQALLLRLQSETENAVITMNKSNISAQNCLTKSTETNETLSVAYKSVNDISDLNLQIATATKEQSGIASAVSKSLSTITHLADETSIASNKTATANDEISKRLIDLHTNLNRFVV</sequence>
<dbReference type="FunFam" id="1.10.287.950:FF:000001">
    <property type="entry name" value="Methyl-accepting chemotaxis sensory transducer"/>
    <property type="match status" value="1"/>
</dbReference>
<keyword evidence="4 8" id="KW-0472">Membrane</keyword>
<organism evidence="11 12">
    <name type="scientific">Agaribacter marinus</name>
    <dbReference type="NCBI Taxonomy" id="1431249"/>
    <lineage>
        <taxon>Bacteria</taxon>
        <taxon>Pseudomonadati</taxon>
        <taxon>Pseudomonadota</taxon>
        <taxon>Gammaproteobacteria</taxon>
        <taxon>Alteromonadales</taxon>
        <taxon>Alteromonadaceae</taxon>
        <taxon>Agaribacter</taxon>
    </lineage>
</organism>
<dbReference type="Pfam" id="PF00672">
    <property type="entry name" value="HAMP"/>
    <property type="match status" value="1"/>
</dbReference>
<evidence type="ECO:0000313" key="11">
    <source>
        <dbReference type="EMBL" id="GLR70694.1"/>
    </source>
</evidence>
<dbReference type="EMBL" id="BSOT01000005">
    <property type="protein sequence ID" value="GLR70694.1"/>
    <property type="molecule type" value="Genomic_DNA"/>
</dbReference>
<evidence type="ECO:0000256" key="8">
    <source>
        <dbReference type="SAM" id="Phobius"/>
    </source>
</evidence>
<dbReference type="Pfam" id="PF00015">
    <property type="entry name" value="MCPsignal"/>
    <property type="match status" value="1"/>
</dbReference>
<dbReference type="PANTHER" id="PTHR32089">
    <property type="entry name" value="METHYL-ACCEPTING CHEMOTAXIS PROTEIN MCPB"/>
    <property type="match status" value="1"/>
</dbReference>
<keyword evidence="3 8" id="KW-1133">Transmembrane helix</keyword>
<proteinExistence type="inferred from homology"/>
<dbReference type="PANTHER" id="PTHR32089:SF119">
    <property type="entry name" value="METHYL-ACCEPTING CHEMOTAXIS PROTEIN CTPL"/>
    <property type="match status" value="1"/>
</dbReference>
<accession>A0AA37SY44</accession>
<dbReference type="RefSeq" id="WP_284216980.1">
    <property type="nucleotide sequence ID" value="NZ_BSOT01000005.1"/>
</dbReference>
<keyword evidence="5 7" id="KW-0807">Transducer</keyword>
<feature type="domain" description="HAMP" evidence="10">
    <location>
        <begin position="230"/>
        <end position="284"/>
    </location>
</feature>
<name>A0AA37SY44_9ALTE</name>
<evidence type="ECO:0000256" key="4">
    <source>
        <dbReference type="ARBA" id="ARBA00023136"/>
    </source>
</evidence>
<dbReference type="AlphaFoldDB" id="A0AA37SY44"/>
<keyword evidence="2 8" id="KW-0812">Transmembrane</keyword>
<dbReference type="Gene3D" id="1.10.287.950">
    <property type="entry name" value="Methyl-accepting chemotaxis protein"/>
    <property type="match status" value="1"/>
</dbReference>
<reference evidence="11" key="2">
    <citation type="submission" date="2023-01" db="EMBL/GenBank/DDBJ databases">
        <title>Draft genome sequence of Agaribacter marinus strain NBRC 110023.</title>
        <authorList>
            <person name="Sun Q."/>
            <person name="Mori K."/>
        </authorList>
    </citation>
    <scope>NUCLEOTIDE SEQUENCE</scope>
    <source>
        <strain evidence="11">NBRC 110023</strain>
    </source>
</reference>
<dbReference type="InterPro" id="IPR003660">
    <property type="entry name" value="HAMP_dom"/>
</dbReference>
<dbReference type="SUPFAM" id="SSF58104">
    <property type="entry name" value="Methyl-accepting chemotaxis protein (MCP) signaling domain"/>
    <property type="match status" value="1"/>
</dbReference>
<dbReference type="PROSITE" id="PS50111">
    <property type="entry name" value="CHEMOTAXIS_TRANSDUC_2"/>
    <property type="match status" value="1"/>
</dbReference>
<evidence type="ECO:0000313" key="12">
    <source>
        <dbReference type="Proteomes" id="UP001156601"/>
    </source>
</evidence>
<evidence type="ECO:0000259" key="9">
    <source>
        <dbReference type="PROSITE" id="PS50111"/>
    </source>
</evidence>
<feature type="transmembrane region" description="Helical" evidence="8">
    <location>
        <begin position="12"/>
        <end position="31"/>
    </location>
</feature>
<keyword evidence="12" id="KW-1185">Reference proteome</keyword>
<dbReference type="PROSITE" id="PS50885">
    <property type="entry name" value="HAMP"/>
    <property type="match status" value="1"/>
</dbReference>
<protein>
    <submittedName>
        <fullName evidence="11">Methyl-accepting chemotaxis protein</fullName>
    </submittedName>
</protein>